<dbReference type="GO" id="GO:0016020">
    <property type="term" value="C:membrane"/>
    <property type="evidence" value="ECO:0007669"/>
    <property type="project" value="UniProtKB-SubCell"/>
</dbReference>
<evidence type="ECO:0000256" key="6">
    <source>
        <dbReference type="SAM" id="Phobius"/>
    </source>
</evidence>
<feature type="transmembrane region" description="Helical" evidence="6">
    <location>
        <begin position="330"/>
        <end position="353"/>
    </location>
</feature>
<feature type="transmembrane region" description="Helical" evidence="6">
    <location>
        <begin position="50"/>
        <end position="68"/>
    </location>
</feature>
<comment type="subcellular location">
    <subcellularLocation>
        <location evidence="1">Membrane</location>
        <topology evidence="1">Multi-pass membrane protein</topology>
    </subcellularLocation>
</comment>
<feature type="transmembrane region" description="Helical" evidence="6">
    <location>
        <begin position="386"/>
        <end position="404"/>
    </location>
</feature>
<comment type="caution">
    <text evidence="7">The sequence shown here is derived from an EMBL/GenBank/DDBJ whole genome shotgun (WGS) entry which is preliminary data.</text>
</comment>
<keyword evidence="8" id="KW-1185">Reference proteome</keyword>
<feature type="transmembrane region" description="Helical" evidence="6">
    <location>
        <begin position="199"/>
        <end position="218"/>
    </location>
</feature>
<dbReference type="PIRSF" id="PIRSF006060">
    <property type="entry name" value="AA_transporter"/>
    <property type="match status" value="1"/>
</dbReference>
<reference evidence="7 8" key="1">
    <citation type="submission" date="2016-07" db="EMBL/GenBank/DDBJ databases">
        <title>Pervasive Adenine N6-methylation of Active Genes in Fungi.</title>
        <authorList>
            <consortium name="DOE Joint Genome Institute"/>
            <person name="Mondo S.J."/>
            <person name="Dannebaum R.O."/>
            <person name="Kuo R.C."/>
            <person name="Labutti K."/>
            <person name="Haridas S."/>
            <person name="Kuo A."/>
            <person name="Salamov A."/>
            <person name="Ahrendt S.R."/>
            <person name="Lipzen A."/>
            <person name="Sullivan W."/>
            <person name="Andreopoulos W.B."/>
            <person name="Clum A."/>
            <person name="Lindquist E."/>
            <person name="Daum C."/>
            <person name="Ramamoorthy G.K."/>
            <person name="Gryganskyi A."/>
            <person name="Culley D."/>
            <person name="Magnuson J.K."/>
            <person name="James T.Y."/>
            <person name="O'Malley M.A."/>
            <person name="Stajich J.E."/>
            <person name="Spatafora J.W."/>
            <person name="Visel A."/>
            <person name="Grigoriev I.V."/>
        </authorList>
    </citation>
    <scope>NUCLEOTIDE SEQUENCE [LARGE SCALE GENOMIC DNA]</scope>
    <source>
        <strain evidence="7 8">NRRL 2496</strain>
    </source>
</reference>
<dbReference type="InParanoid" id="A0A1X2HTU3"/>
<keyword evidence="4 6" id="KW-1133">Transmembrane helix</keyword>
<dbReference type="InterPro" id="IPR002293">
    <property type="entry name" value="AA/rel_permease1"/>
</dbReference>
<feature type="transmembrane region" description="Helical" evidence="6">
    <location>
        <begin position="278"/>
        <end position="302"/>
    </location>
</feature>
<dbReference type="OMA" id="ILYMINS"/>
<dbReference type="GO" id="GO:0022857">
    <property type="term" value="F:transmembrane transporter activity"/>
    <property type="evidence" value="ECO:0007669"/>
    <property type="project" value="InterPro"/>
</dbReference>
<dbReference type="Gene3D" id="1.20.1740.10">
    <property type="entry name" value="Amino acid/polyamine transporter I"/>
    <property type="match status" value="1"/>
</dbReference>
<feature type="transmembrane region" description="Helical" evidence="6">
    <location>
        <begin position="410"/>
        <end position="433"/>
    </location>
</feature>
<evidence type="ECO:0000256" key="3">
    <source>
        <dbReference type="ARBA" id="ARBA00022692"/>
    </source>
</evidence>
<name>A0A1X2HTU3_SYNRA</name>
<dbReference type="EMBL" id="MCGN01000001">
    <property type="protein sequence ID" value="ORZ03010.1"/>
    <property type="molecule type" value="Genomic_DNA"/>
</dbReference>
<dbReference type="Proteomes" id="UP000242180">
    <property type="component" value="Unassembled WGS sequence"/>
</dbReference>
<feature type="transmembrane region" description="Helical" evidence="6">
    <location>
        <begin position="172"/>
        <end position="192"/>
    </location>
</feature>
<dbReference type="PANTHER" id="PTHR45649:SF26">
    <property type="entry name" value="OS04G0435100 PROTEIN"/>
    <property type="match status" value="1"/>
</dbReference>
<evidence type="ECO:0000256" key="5">
    <source>
        <dbReference type="ARBA" id="ARBA00023136"/>
    </source>
</evidence>
<feature type="transmembrane region" description="Helical" evidence="6">
    <location>
        <begin position="80"/>
        <end position="113"/>
    </location>
</feature>
<keyword evidence="5 6" id="KW-0472">Membrane</keyword>
<evidence type="ECO:0000256" key="2">
    <source>
        <dbReference type="ARBA" id="ARBA00022448"/>
    </source>
</evidence>
<protein>
    <submittedName>
        <fullName evidence="7">Amino acid/polyamine transporter I</fullName>
    </submittedName>
</protein>
<feature type="transmembrane region" description="Helical" evidence="6">
    <location>
        <begin position="125"/>
        <end position="152"/>
    </location>
</feature>
<proteinExistence type="predicted"/>
<dbReference type="OrthoDB" id="10054429at2759"/>
<evidence type="ECO:0000313" key="8">
    <source>
        <dbReference type="Proteomes" id="UP000242180"/>
    </source>
</evidence>
<sequence>MPFGVLGKKSTTEKTVEEAGQPGLSADEQLLQELGYTQDLSRSISGFSNFAIAFSCCSILSGLTPMWGDAMVDAGSLGVIWGWFITGTFTMIVAMSLAEICSAFPTTGGLYFWASRLAPGRYMPLACWLTGWFNWIGLCFGITSVDLGLAQFIAGVINVWRPDVDTSVYMQYGIYVGILLIHGVMNSVAVSWSGIMNQFAFYVNMVGILLIVIVGLALTRPLATGSFVFSEFYNGSGFSSDGFAFLLVILQSQYTLSGYDSAAHMSEETKNSQHGSPFGILMAVAANATSGFIFLLGVSFMVKDYASQIVSESAIQPQMVQVFVDGVGNAWTMVFLIFVMLSIFFCGASLTLGSSRMVYAFARDGAMPFSKHLHHLNKRTNNPVNAVWFNVLVSGIVGILYMINSTAYEAIVSVNTIGSQLSYLVPIVLRITVSRKTFKPGPWNLGRYSTIAGVISSCWLIFTCALFICPTEAPITPDTMNYAIVPFAFIMICSVGYYAIWGRKWFTGPVRVVNGQEVVLGDDDDGSILSGSKQQVETKE</sequence>
<keyword evidence="3 6" id="KW-0812">Transmembrane</keyword>
<dbReference type="AlphaFoldDB" id="A0A1X2HTU3"/>
<keyword evidence="2" id="KW-0813">Transport</keyword>
<gene>
    <name evidence="7" type="ORF">BCR43DRAFT_450141</name>
</gene>
<feature type="transmembrane region" description="Helical" evidence="6">
    <location>
        <begin position="445"/>
        <end position="468"/>
    </location>
</feature>
<evidence type="ECO:0000256" key="1">
    <source>
        <dbReference type="ARBA" id="ARBA00004141"/>
    </source>
</evidence>
<evidence type="ECO:0000313" key="7">
    <source>
        <dbReference type="EMBL" id="ORZ03010.1"/>
    </source>
</evidence>
<dbReference type="Pfam" id="PF13520">
    <property type="entry name" value="AA_permease_2"/>
    <property type="match status" value="1"/>
</dbReference>
<feature type="transmembrane region" description="Helical" evidence="6">
    <location>
        <begin position="480"/>
        <end position="501"/>
    </location>
</feature>
<dbReference type="STRING" id="13706.A0A1X2HTU3"/>
<evidence type="ECO:0000256" key="4">
    <source>
        <dbReference type="ARBA" id="ARBA00022989"/>
    </source>
</evidence>
<feature type="transmembrane region" description="Helical" evidence="6">
    <location>
        <begin position="238"/>
        <end position="257"/>
    </location>
</feature>
<accession>A0A1X2HTU3</accession>
<organism evidence="7 8">
    <name type="scientific">Syncephalastrum racemosum</name>
    <name type="common">Filamentous fungus</name>
    <dbReference type="NCBI Taxonomy" id="13706"/>
    <lineage>
        <taxon>Eukaryota</taxon>
        <taxon>Fungi</taxon>
        <taxon>Fungi incertae sedis</taxon>
        <taxon>Mucoromycota</taxon>
        <taxon>Mucoromycotina</taxon>
        <taxon>Mucoromycetes</taxon>
        <taxon>Mucorales</taxon>
        <taxon>Syncephalastraceae</taxon>
        <taxon>Syncephalastrum</taxon>
    </lineage>
</organism>
<dbReference type="PANTHER" id="PTHR45649">
    <property type="entry name" value="AMINO-ACID PERMEASE BAT1"/>
    <property type="match status" value="1"/>
</dbReference>